<dbReference type="EnsemblMetazoa" id="GAUT001797-RA">
    <property type="protein sequence ID" value="GAUT001797-PA"/>
    <property type="gene ID" value="GAUT001797"/>
</dbReference>
<organism evidence="1 2">
    <name type="scientific">Glossina austeni</name>
    <name type="common">Savannah tsetse fly</name>
    <dbReference type="NCBI Taxonomy" id="7395"/>
    <lineage>
        <taxon>Eukaryota</taxon>
        <taxon>Metazoa</taxon>
        <taxon>Ecdysozoa</taxon>
        <taxon>Arthropoda</taxon>
        <taxon>Hexapoda</taxon>
        <taxon>Insecta</taxon>
        <taxon>Pterygota</taxon>
        <taxon>Neoptera</taxon>
        <taxon>Endopterygota</taxon>
        <taxon>Diptera</taxon>
        <taxon>Brachycera</taxon>
        <taxon>Muscomorpha</taxon>
        <taxon>Hippoboscoidea</taxon>
        <taxon>Glossinidae</taxon>
        <taxon>Glossina</taxon>
    </lineage>
</organism>
<sequence>MSLPVSMQKAMAAEQEARREADAKVVAANGELVASENLKLASEVMEGNPISLQLRYLQTINTISNKNNHTIILPFPTDFFKKYLDKDTVPSLVRNILPHNGDI</sequence>
<dbReference type="InterPro" id="IPR001972">
    <property type="entry name" value="Stomatin_HflK_fam"/>
</dbReference>
<keyword evidence="2" id="KW-1185">Reference proteome</keyword>
<dbReference type="Gene3D" id="6.10.250.2090">
    <property type="match status" value="1"/>
</dbReference>
<dbReference type="PANTHER" id="PTHR10264:SF19">
    <property type="entry name" value="AT06885P-RELATED"/>
    <property type="match status" value="1"/>
</dbReference>
<evidence type="ECO:0000313" key="1">
    <source>
        <dbReference type="EnsemblMetazoa" id="GAUT001797-PA"/>
    </source>
</evidence>
<reference evidence="1" key="1">
    <citation type="submission" date="2020-05" db="UniProtKB">
        <authorList>
            <consortium name="EnsemblMetazoa"/>
        </authorList>
    </citation>
    <scope>IDENTIFICATION</scope>
    <source>
        <strain evidence="1">TTRI</strain>
    </source>
</reference>
<dbReference type="GO" id="GO:0005886">
    <property type="term" value="C:plasma membrane"/>
    <property type="evidence" value="ECO:0007669"/>
    <property type="project" value="InterPro"/>
</dbReference>
<dbReference type="Proteomes" id="UP000078200">
    <property type="component" value="Unassembled WGS sequence"/>
</dbReference>
<proteinExistence type="predicted"/>
<evidence type="ECO:0000313" key="2">
    <source>
        <dbReference type="Proteomes" id="UP000078200"/>
    </source>
</evidence>
<dbReference type="VEuPathDB" id="VectorBase:GAUT001797"/>
<dbReference type="InterPro" id="IPR043202">
    <property type="entry name" value="Band-7_stomatin-like"/>
</dbReference>
<name>A0A1A9UE72_GLOAU</name>
<dbReference type="PANTHER" id="PTHR10264">
    <property type="entry name" value="BAND 7 PROTEIN-RELATED"/>
    <property type="match status" value="1"/>
</dbReference>
<protein>
    <recommendedName>
        <fullName evidence="3">Band 7 domain-containing protein</fullName>
    </recommendedName>
</protein>
<evidence type="ECO:0008006" key="3">
    <source>
        <dbReference type="Google" id="ProtNLM"/>
    </source>
</evidence>
<dbReference type="PRINTS" id="PR00721">
    <property type="entry name" value="STOMATIN"/>
</dbReference>
<accession>A0A1A9UE72</accession>
<dbReference type="STRING" id="7395.A0A1A9UE72"/>
<dbReference type="AlphaFoldDB" id="A0A1A9UE72"/>